<dbReference type="OMA" id="MNGFEDW"/>
<reference evidence="2 3" key="1">
    <citation type="journal article" date="2014" name="Genome Biol.">
        <title>Transcriptome and methylome profiling reveals relics of genome dominance in the mesopolyploid Brassica oleracea.</title>
        <authorList>
            <person name="Parkin I.A."/>
            <person name="Koh C."/>
            <person name="Tang H."/>
            <person name="Robinson S.J."/>
            <person name="Kagale S."/>
            <person name="Clarke W.E."/>
            <person name="Town C.D."/>
            <person name="Nixon J."/>
            <person name="Krishnakumar V."/>
            <person name="Bidwell S.L."/>
            <person name="Denoeud F."/>
            <person name="Belcram H."/>
            <person name="Links M.G."/>
            <person name="Just J."/>
            <person name="Clarke C."/>
            <person name="Bender T."/>
            <person name="Huebert T."/>
            <person name="Mason A.S."/>
            <person name="Pires J.C."/>
            <person name="Barker G."/>
            <person name="Moore J."/>
            <person name="Walley P.G."/>
            <person name="Manoli S."/>
            <person name="Batley J."/>
            <person name="Edwards D."/>
            <person name="Nelson M.N."/>
            <person name="Wang X."/>
            <person name="Paterson A.H."/>
            <person name="King G."/>
            <person name="Bancroft I."/>
            <person name="Chalhoub B."/>
            <person name="Sharpe A.G."/>
        </authorList>
    </citation>
    <scope>NUCLEOTIDE SEQUENCE</scope>
    <source>
        <strain evidence="2 3">cv. TO1000</strain>
    </source>
</reference>
<evidence type="ECO:0000256" key="1">
    <source>
        <dbReference type="SAM" id="MobiDB-lite"/>
    </source>
</evidence>
<dbReference type="PANTHER" id="PTHR35737">
    <property type="entry name" value="CRYPTIC LOCI REGULATOR"/>
    <property type="match status" value="1"/>
</dbReference>
<dbReference type="Proteomes" id="UP000032141">
    <property type="component" value="Chromosome C7"/>
</dbReference>
<feature type="compositionally biased region" description="Basic and acidic residues" evidence="1">
    <location>
        <begin position="123"/>
        <end position="155"/>
    </location>
</feature>
<sequence length="219" mass="24830">GSSESNPILNSSSNSNRSPRSIRCILRRVVPATPLKTTAMNGFEDWELRNEEGFVFKRVKRSRISDSGEASKPVEPELDPAVEERNRRMRKTRILVKLKRKYQSEMERWDILSNSFSAMQEKAARFQAEEREERLNASETTSSRDSEHGGEEDAPKTAASMLDELLSMAEAQEAIVKDVSNLCEVAENICRVEHEEEESLFDLAVWCSPRSLMASLCAD</sequence>
<dbReference type="PANTHER" id="PTHR35737:SF1">
    <property type="entry name" value="CRYPTIC LOCI REGULATOR"/>
    <property type="match status" value="1"/>
</dbReference>
<dbReference type="HOGENOM" id="CLU_1333841_0_0_1"/>
<keyword evidence="3" id="KW-1185">Reference proteome</keyword>
<feature type="region of interest" description="Disordered" evidence="1">
    <location>
        <begin position="123"/>
        <end position="157"/>
    </location>
</feature>
<dbReference type="Gramene" id="Bo7g085660.1">
    <property type="protein sequence ID" value="Bo7g085660.1"/>
    <property type="gene ID" value="Bo7g085660"/>
</dbReference>
<organism evidence="2 3">
    <name type="scientific">Brassica oleracea var. oleracea</name>
    <dbReference type="NCBI Taxonomy" id="109376"/>
    <lineage>
        <taxon>Eukaryota</taxon>
        <taxon>Viridiplantae</taxon>
        <taxon>Streptophyta</taxon>
        <taxon>Embryophyta</taxon>
        <taxon>Tracheophyta</taxon>
        <taxon>Spermatophyta</taxon>
        <taxon>Magnoliopsida</taxon>
        <taxon>eudicotyledons</taxon>
        <taxon>Gunneridae</taxon>
        <taxon>Pentapetalae</taxon>
        <taxon>rosids</taxon>
        <taxon>malvids</taxon>
        <taxon>Brassicales</taxon>
        <taxon>Brassicaceae</taxon>
        <taxon>Brassiceae</taxon>
        <taxon>Brassica</taxon>
    </lineage>
</organism>
<feature type="region of interest" description="Disordered" evidence="1">
    <location>
        <begin position="1"/>
        <end position="20"/>
    </location>
</feature>
<dbReference type="STRING" id="109376.A0A0D3DBB0"/>
<dbReference type="EnsemblPlants" id="Bo7g085660.1">
    <property type="protein sequence ID" value="Bo7g085660.1"/>
    <property type="gene ID" value="Bo7g085660"/>
</dbReference>
<evidence type="ECO:0000313" key="2">
    <source>
        <dbReference type="EnsemblPlants" id="Bo7g085660.1"/>
    </source>
</evidence>
<accession>A0A0D3DBB0</accession>
<protein>
    <submittedName>
        <fullName evidence="2">Uncharacterized protein</fullName>
    </submittedName>
</protein>
<name>A0A0D3DBB0_BRAOL</name>
<dbReference type="AlphaFoldDB" id="A0A0D3DBB0"/>
<evidence type="ECO:0000313" key="3">
    <source>
        <dbReference type="Proteomes" id="UP000032141"/>
    </source>
</evidence>
<reference evidence="2" key="2">
    <citation type="submission" date="2015-03" db="UniProtKB">
        <authorList>
            <consortium name="EnsemblPlants"/>
        </authorList>
    </citation>
    <scope>IDENTIFICATION</scope>
</reference>
<proteinExistence type="predicted"/>
<dbReference type="eggNOG" id="ENOG502S2NI">
    <property type="taxonomic scope" value="Eukaryota"/>
</dbReference>